<keyword evidence="2" id="KW-0812">Transmembrane</keyword>
<dbReference type="Pfam" id="PF06687">
    <property type="entry name" value="SUR7"/>
    <property type="match status" value="1"/>
</dbReference>
<dbReference type="STRING" id="1206466.K0KRJ8"/>
<feature type="region of interest" description="Disordered" evidence="1">
    <location>
        <begin position="342"/>
        <end position="373"/>
    </location>
</feature>
<dbReference type="InParanoid" id="K0KRJ8"/>
<dbReference type="InterPro" id="IPR052413">
    <property type="entry name" value="SUR7_domain"/>
</dbReference>
<dbReference type="PANTHER" id="PTHR28019:SF6">
    <property type="entry name" value="PROTEIN ECM7"/>
    <property type="match status" value="1"/>
</dbReference>
<dbReference type="FunCoup" id="K0KRJ8">
    <property type="interactions" value="16"/>
</dbReference>
<evidence type="ECO:0000313" key="4">
    <source>
        <dbReference type="Proteomes" id="UP000009328"/>
    </source>
</evidence>
<dbReference type="PANTHER" id="PTHR28019">
    <property type="entry name" value="CELL MEMBRANE PROTEIN YLR413W-RELATED"/>
    <property type="match status" value="1"/>
</dbReference>
<feature type="compositionally biased region" description="Basic residues" evidence="1">
    <location>
        <begin position="360"/>
        <end position="373"/>
    </location>
</feature>
<dbReference type="GO" id="GO:0051285">
    <property type="term" value="C:cell cortex of cell tip"/>
    <property type="evidence" value="ECO:0007669"/>
    <property type="project" value="TreeGrafter"/>
</dbReference>
<feature type="compositionally biased region" description="Polar residues" evidence="1">
    <location>
        <begin position="342"/>
        <end position="358"/>
    </location>
</feature>
<dbReference type="GO" id="GO:0031505">
    <property type="term" value="P:fungal-type cell wall organization"/>
    <property type="evidence" value="ECO:0007669"/>
    <property type="project" value="TreeGrafter"/>
</dbReference>
<reference evidence="3 4" key="1">
    <citation type="journal article" date="2012" name="Eukaryot. Cell">
        <title>Draft genome sequence of Wickerhamomyces ciferrii NRRL Y-1031 F-60-10.</title>
        <authorList>
            <person name="Schneider J."/>
            <person name="Andrea H."/>
            <person name="Blom J."/>
            <person name="Jaenicke S."/>
            <person name="Ruckert C."/>
            <person name="Schorsch C."/>
            <person name="Szczepanowski R."/>
            <person name="Farwick M."/>
            <person name="Goesmann A."/>
            <person name="Puhler A."/>
            <person name="Schaffer S."/>
            <person name="Tauch A."/>
            <person name="Kohler T."/>
            <person name="Brinkrolf K."/>
        </authorList>
    </citation>
    <scope>NUCLEOTIDE SEQUENCE [LARGE SCALE GENOMIC DNA]</scope>
    <source>
        <strain evidence="4">ATCC 14091 / BCRC 22168 / CBS 111 / JCM 3599 / NBRC 0793 / NRRL Y-1031 F-60-10</strain>
    </source>
</reference>
<gene>
    <name evidence="3" type="ORF">BN7_5337</name>
</gene>
<feature type="transmembrane region" description="Helical" evidence="2">
    <location>
        <begin position="244"/>
        <end position="272"/>
    </location>
</feature>
<dbReference type="Proteomes" id="UP000009328">
    <property type="component" value="Unassembled WGS sequence"/>
</dbReference>
<evidence type="ECO:0000256" key="2">
    <source>
        <dbReference type="SAM" id="Phobius"/>
    </source>
</evidence>
<dbReference type="eggNOG" id="ENOG502R7IE">
    <property type="taxonomic scope" value="Eukaryota"/>
</dbReference>
<dbReference type="HOGENOM" id="CLU_042615_0_0_1"/>
<sequence length="422" mass="47310">MKMKAKLKEQVDKVHMSTRLAFENMDTRSRVTQGIRIGTALASVVLIITLLAGAHNNPDNIYTVRLDTSKIDVSKGLFTALRNDLSHNEMLDGNFGAGLTSSEVIALSDYAEAQLAKAPDFITSSLYGWCSTTHDYKIQGDYLTSTDYTFKIANSSRTCSKPVNSYFFDYRSLLSQSHFEIILEYAYGFTGNNQKYIDYLRSQEKAAFAVPRLLIFVAVSQVALICLLFAYYNFKNDGTDISKLFAHISSGISLASFVACTVACVTMTVIYLRFRTDIHRELSPYGLKLHLGTAFFTILWFIFALCFLSMASWGGPTWCAPPPIELDDEVESQMAFLVNENSETDSGGLTSKPTRTSTKMSRKSNKSIKSKKSTFRQFTKEIGNNEHPTDRSVSPPNNFLTNEEEVVLKSNDTIFRSGTFRY</sequence>
<protein>
    <submittedName>
        <fullName evidence="3">Membrane protein</fullName>
    </submittedName>
</protein>
<evidence type="ECO:0000256" key="1">
    <source>
        <dbReference type="SAM" id="MobiDB-lite"/>
    </source>
</evidence>
<dbReference type="EMBL" id="CAIF01000208">
    <property type="protein sequence ID" value="CCH45751.1"/>
    <property type="molecule type" value="Genomic_DNA"/>
</dbReference>
<dbReference type="AlphaFoldDB" id="K0KRJ8"/>
<comment type="caution">
    <text evidence="3">The sequence shown here is derived from an EMBL/GenBank/DDBJ whole genome shotgun (WGS) entry which is preliminary data.</text>
</comment>
<dbReference type="InterPro" id="IPR009571">
    <property type="entry name" value="SUR7/Rim9-like_fungi"/>
</dbReference>
<keyword evidence="2" id="KW-0472">Membrane</keyword>
<evidence type="ECO:0000313" key="3">
    <source>
        <dbReference type="EMBL" id="CCH45751.1"/>
    </source>
</evidence>
<name>K0KRJ8_WICCF</name>
<feature type="transmembrane region" description="Helical" evidence="2">
    <location>
        <begin position="293"/>
        <end position="313"/>
    </location>
</feature>
<organism evidence="3 4">
    <name type="scientific">Wickerhamomyces ciferrii (strain ATCC 14091 / BCRC 22168 / CBS 111 / JCM 3599 / NBRC 0793 / NRRL Y-1031 F-60-10)</name>
    <name type="common">Yeast</name>
    <name type="synonym">Pichia ciferrii</name>
    <dbReference type="NCBI Taxonomy" id="1206466"/>
    <lineage>
        <taxon>Eukaryota</taxon>
        <taxon>Fungi</taxon>
        <taxon>Dikarya</taxon>
        <taxon>Ascomycota</taxon>
        <taxon>Saccharomycotina</taxon>
        <taxon>Saccharomycetes</taxon>
        <taxon>Phaffomycetales</taxon>
        <taxon>Wickerhamomycetaceae</taxon>
        <taxon>Wickerhamomyces</taxon>
    </lineage>
</organism>
<feature type="transmembrane region" description="Helical" evidence="2">
    <location>
        <begin position="213"/>
        <end position="232"/>
    </location>
</feature>
<proteinExistence type="predicted"/>
<dbReference type="GO" id="GO:0005886">
    <property type="term" value="C:plasma membrane"/>
    <property type="evidence" value="ECO:0007669"/>
    <property type="project" value="InterPro"/>
</dbReference>
<accession>K0KRJ8</accession>
<keyword evidence="4" id="KW-1185">Reference proteome</keyword>
<keyword evidence="2" id="KW-1133">Transmembrane helix</keyword>